<dbReference type="EMBL" id="JAODUO010000118">
    <property type="protein sequence ID" value="KAK2188975.1"/>
    <property type="molecule type" value="Genomic_DNA"/>
</dbReference>
<feature type="region of interest" description="Disordered" evidence="8">
    <location>
        <begin position="42"/>
        <end position="107"/>
    </location>
</feature>
<proteinExistence type="predicted"/>
<accession>A0AAD9UGZ4</accession>
<evidence type="ECO:0000256" key="1">
    <source>
        <dbReference type="ARBA" id="ARBA00004123"/>
    </source>
</evidence>
<dbReference type="InterPro" id="IPR013087">
    <property type="entry name" value="Znf_C2H2_type"/>
</dbReference>
<evidence type="ECO:0000313" key="11">
    <source>
        <dbReference type="Proteomes" id="UP001209878"/>
    </source>
</evidence>
<keyword evidence="6" id="KW-0539">Nucleus</keyword>
<dbReference type="InterPro" id="IPR050331">
    <property type="entry name" value="Zinc_finger"/>
</dbReference>
<feature type="domain" description="C2H2-type" evidence="9">
    <location>
        <begin position="1092"/>
        <end position="1120"/>
    </location>
</feature>
<feature type="domain" description="C2H2-type" evidence="9">
    <location>
        <begin position="949"/>
        <end position="979"/>
    </location>
</feature>
<evidence type="ECO:0000256" key="6">
    <source>
        <dbReference type="ARBA" id="ARBA00023242"/>
    </source>
</evidence>
<evidence type="ECO:0000256" key="2">
    <source>
        <dbReference type="ARBA" id="ARBA00022723"/>
    </source>
</evidence>
<feature type="compositionally biased region" description="Basic and acidic residues" evidence="8">
    <location>
        <begin position="398"/>
        <end position="411"/>
    </location>
</feature>
<feature type="compositionally biased region" description="Polar residues" evidence="8">
    <location>
        <begin position="504"/>
        <end position="518"/>
    </location>
</feature>
<keyword evidence="3" id="KW-0677">Repeat</keyword>
<keyword evidence="5" id="KW-0862">Zinc</keyword>
<feature type="compositionally biased region" description="Acidic residues" evidence="8">
    <location>
        <begin position="218"/>
        <end position="235"/>
    </location>
</feature>
<feature type="region of interest" description="Disordered" evidence="8">
    <location>
        <begin position="1"/>
        <end position="20"/>
    </location>
</feature>
<evidence type="ECO:0000256" key="5">
    <source>
        <dbReference type="ARBA" id="ARBA00022833"/>
    </source>
</evidence>
<dbReference type="Proteomes" id="UP001209878">
    <property type="component" value="Unassembled WGS sequence"/>
</dbReference>
<dbReference type="SMART" id="SM00355">
    <property type="entry name" value="ZnF_C2H2"/>
    <property type="match status" value="8"/>
</dbReference>
<dbReference type="PANTHER" id="PTHR16515">
    <property type="entry name" value="PR DOMAIN ZINC FINGER PROTEIN"/>
    <property type="match status" value="1"/>
</dbReference>
<comment type="subcellular location">
    <subcellularLocation>
        <location evidence="1">Nucleus</location>
    </subcellularLocation>
</comment>
<dbReference type="GO" id="GO:0005634">
    <property type="term" value="C:nucleus"/>
    <property type="evidence" value="ECO:0007669"/>
    <property type="project" value="UniProtKB-SubCell"/>
</dbReference>
<dbReference type="GO" id="GO:0010468">
    <property type="term" value="P:regulation of gene expression"/>
    <property type="evidence" value="ECO:0007669"/>
    <property type="project" value="TreeGrafter"/>
</dbReference>
<evidence type="ECO:0000256" key="8">
    <source>
        <dbReference type="SAM" id="MobiDB-lite"/>
    </source>
</evidence>
<organism evidence="10 11">
    <name type="scientific">Ridgeia piscesae</name>
    <name type="common">Tubeworm</name>
    <dbReference type="NCBI Taxonomy" id="27915"/>
    <lineage>
        <taxon>Eukaryota</taxon>
        <taxon>Metazoa</taxon>
        <taxon>Spiralia</taxon>
        <taxon>Lophotrochozoa</taxon>
        <taxon>Annelida</taxon>
        <taxon>Polychaeta</taxon>
        <taxon>Sedentaria</taxon>
        <taxon>Canalipalpata</taxon>
        <taxon>Sabellida</taxon>
        <taxon>Siboglinidae</taxon>
        <taxon>Ridgeia</taxon>
    </lineage>
</organism>
<sequence>METERTDTEDPQSVDLQHLNKKVVNGDATVILDKTHARLNGECVDTKNSGGGSPLVNGSDDIVATAKNGGDKDSESDSDGQRQTNGKTDSDSKDHLDEKEHVGEPKDCVALVTVSSGECILLDDDKSVNGDSVTTDDATADKTKVISSDVGEESVQTVEATNVNSGSTNMDNSRVSGTSNKNTDIDHVDRTHVTKLIDDDSCSVANLDESSTSRDVTNLDDDDESSKDITSLDDGDSGKGVTNLDNDDSSKDVTNLDDGDSSKEVTNLDDGDSSKDVTNLDNSDSSKDVTNLDNSDSNKDVTNLDDGDSSKDVTNLDDGDSSKDVTNLDDGDSSKDVTNLDDGGNSTDVTNFHKDGSSRKFTKLDKGSGDSKGSRKFKKLDKGDLGSSSRVDSNCDNDNSRDVAKSSEPSRAKSSGSCDIVNLDDDDDSNITDVPKTVAAPDTKEAAAFRTHAAKTSSVVTDKMRMETNKSEARKILQKPTVATSSGLIKMKDVTPIRSAASATTLPSNLGHSSQGPQSLAGKGHPASIQLRPMSNLLYDLGLNLTKEQVYKDLIRIQTRKRTKNRLTEKEIQQLNKLKDAHKNLSKKNTCFHFQPMSCRRCAFKTDSLNALAYHDEFVETDEAGNTLCGLCDFKLHSKGQNDASKGILDHIRHVHKRQPRIYTEMLPFTCAMCLFETNLKLVLAKHMRKCERNFKLARNLEPGPADCDIPMKLPRYGAPTLSETLARRPQTSHTSGTVGEHLRKRRENVTIHPPYQSGAYRAASQSRPARPSVSATSMQSLLGSTTAPLGSVPQQLVQVGGRLYNLITQNGQTLLTPITAAQLPVISTLPRHMSTTPQPRLPGVLNATPPALGMPSRSSSAHTLIGNTSVTGKTPFSPEPVITVVDKNSAVAPAKTRSSPSPRVVPDFEICEICGGFVKDRDSLRIHFYYAHKVEIQRDVFLSKKGQLLCDLCAKHFWTYQGLVKHRQVEHKHTKEDDFRCFLCFKSGFTDMLGHLTRNHGITRETLFRRTVCPCCGQHFATSKSLENHMRLVHAGLFRQQDSQPTTLASHLKESTAPSEKSATVPTCLKCNLLFETTTAFLKHCEQLHTYQCSRCTQKWSSLDFLQKHFRNVHGNQKETCQLCSESVLIGRPFIHHMKRKHLKAVSVSVARLSDEKCNFHTGKRRKLSKDL</sequence>
<feature type="domain" description="C2H2-type" evidence="9">
    <location>
        <begin position="1012"/>
        <end position="1037"/>
    </location>
</feature>
<dbReference type="GO" id="GO:0008270">
    <property type="term" value="F:zinc ion binding"/>
    <property type="evidence" value="ECO:0007669"/>
    <property type="project" value="UniProtKB-KW"/>
</dbReference>
<feature type="compositionally biased region" description="Polar residues" evidence="8">
    <location>
        <begin position="276"/>
        <end position="295"/>
    </location>
</feature>
<feature type="compositionally biased region" description="Basic and acidic residues" evidence="8">
    <location>
        <begin position="88"/>
        <end position="107"/>
    </location>
</feature>
<feature type="region of interest" description="Disordered" evidence="8">
    <location>
        <begin position="504"/>
        <end position="526"/>
    </location>
</feature>
<feature type="compositionally biased region" description="Polar residues" evidence="8">
    <location>
        <begin position="154"/>
        <end position="182"/>
    </location>
</feature>
<dbReference type="PROSITE" id="PS00028">
    <property type="entry name" value="ZINC_FINGER_C2H2_1"/>
    <property type="match status" value="4"/>
</dbReference>
<dbReference type="PROSITE" id="PS50157">
    <property type="entry name" value="ZINC_FINGER_C2H2_2"/>
    <property type="match status" value="3"/>
</dbReference>
<evidence type="ECO:0000256" key="7">
    <source>
        <dbReference type="PROSITE-ProRule" id="PRU00042"/>
    </source>
</evidence>
<evidence type="ECO:0000256" key="3">
    <source>
        <dbReference type="ARBA" id="ARBA00022737"/>
    </source>
</evidence>
<reference evidence="10" key="1">
    <citation type="journal article" date="2023" name="Mol. Biol. Evol.">
        <title>Third-Generation Sequencing Reveals the Adaptive Role of the Epigenome in Three Deep-Sea Polychaetes.</title>
        <authorList>
            <person name="Perez M."/>
            <person name="Aroh O."/>
            <person name="Sun Y."/>
            <person name="Lan Y."/>
            <person name="Juniper S.K."/>
            <person name="Young C.R."/>
            <person name="Angers B."/>
            <person name="Qian P.Y."/>
        </authorList>
    </citation>
    <scope>NUCLEOTIDE SEQUENCE</scope>
    <source>
        <strain evidence="10">R07B-5</strain>
    </source>
</reference>
<evidence type="ECO:0000256" key="4">
    <source>
        <dbReference type="ARBA" id="ARBA00022771"/>
    </source>
</evidence>
<keyword evidence="4 7" id="KW-0863">Zinc-finger</keyword>
<feature type="region of interest" description="Disordered" evidence="8">
    <location>
        <begin position="204"/>
        <end position="433"/>
    </location>
</feature>
<dbReference type="PANTHER" id="PTHR16515:SF66">
    <property type="entry name" value="C2H2-TYPE DOMAIN-CONTAINING PROTEIN"/>
    <property type="match status" value="1"/>
</dbReference>
<protein>
    <recommendedName>
        <fullName evidence="9">C2H2-type domain-containing protein</fullName>
    </recommendedName>
</protein>
<keyword evidence="2" id="KW-0479">Metal-binding</keyword>
<gene>
    <name evidence="10" type="ORF">NP493_119g10064</name>
</gene>
<feature type="compositionally biased region" description="Basic and acidic residues" evidence="8">
    <location>
        <begin position="351"/>
        <end position="373"/>
    </location>
</feature>
<comment type="caution">
    <text evidence="10">The sequence shown here is derived from an EMBL/GenBank/DDBJ whole genome shotgun (WGS) entry which is preliminary data.</text>
</comment>
<name>A0AAD9UGZ4_RIDPI</name>
<evidence type="ECO:0000313" key="10">
    <source>
        <dbReference type="EMBL" id="KAK2188975.1"/>
    </source>
</evidence>
<dbReference type="AlphaFoldDB" id="A0AAD9UGZ4"/>
<evidence type="ECO:0000259" key="9">
    <source>
        <dbReference type="PROSITE" id="PS50157"/>
    </source>
</evidence>
<feature type="compositionally biased region" description="Polar residues" evidence="8">
    <location>
        <begin position="386"/>
        <end position="397"/>
    </location>
</feature>
<keyword evidence="11" id="KW-1185">Reference proteome</keyword>
<feature type="region of interest" description="Disordered" evidence="8">
    <location>
        <begin position="147"/>
        <end position="188"/>
    </location>
</feature>